<evidence type="ECO:0000256" key="7">
    <source>
        <dbReference type="ARBA" id="ARBA00023077"/>
    </source>
</evidence>
<feature type="chain" id="PRO_5013695953" evidence="12">
    <location>
        <begin position="31"/>
        <end position="1031"/>
    </location>
</feature>
<dbReference type="Pfam" id="PF07715">
    <property type="entry name" value="Plug"/>
    <property type="match status" value="1"/>
</dbReference>
<dbReference type="AlphaFoldDB" id="A0A2D2AZH5"/>
<evidence type="ECO:0000256" key="2">
    <source>
        <dbReference type="ARBA" id="ARBA00022448"/>
    </source>
</evidence>
<dbReference type="InterPro" id="IPR011662">
    <property type="entry name" value="Secretin/TonB_short_N"/>
</dbReference>
<dbReference type="Gene3D" id="3.55.50.30">
    <property type="match status" value="1"/>
</dbReference>
<keyword evidence="2 10" id="KW-0813">Transport</keyword>
<evidence type="ECO:0000256" key="9">
    <source>
        <dbReference type="ARBA" id="ARBA00023237"/>
    </source>
</evidence>
<name>A0A2D2AZH5_9CAUL</name>
<dbReference type="PANTHER" id="PTHR47234:SF2">
    <property type="entry name" value="TONB-DEPENDENT RECEPTOR"/>
    <property type="match status" value="1"/>
</dbReference>
<feature type="domain" description="Secretin/TonB short N-terminal" evidence="13">
    <location>
        <begin position="55"/>
        <end position="106"/>
    </location>
</feature>
<comment type="similarity">
    <text evidence="10 11">Belongs to the TonB-dependent receptor family.</text>
</comment>
<dbReference type="InterPro" id="IPR036942">
    <property type="entry name" value="Beta-barrel_TonB_sf"/>
</dbReference>
<evidence type="ECO:0000256" key="1">
    <source>
        <dbReference type="ARBA" id="ARBA00004571"/>
    </source>
</evidence>
<evidence type="ECO:0000256" key="8">
    <source>
        <dbReference type="ARBA" id="ARBA00023136"/>
    </source>
</evidence>
<comment type="subcellular location">
    <subcellularLocation>
        <location evidence="1 10">Cell outer membrane</location>
        <topology evidence="1 10">Multi-pass membrane protein</topology>
    </subcellularLocation>
</comment>
<keyword evidence="5 10" id="KW-0812">Transmembrane</keyword>
<dbReference type="Pfam" id="PF00593">
    <property type="entry name" value="TonB_dep_Rec_b-barrel"/>
    <property type="match status" value="1"/>
</dbReference>
<keyword evidence="9 10" id="KW-0998">Cell outer membrane</keyword>
<keyword evidence="4" id="KW-0410">Iron transport</keyword>
<protein>
    <submittedName>
        <fullName evidence="14">TonB-dependent receptor</fullName>
    </submittedName>
</protein>
<dbReference type="KEGG" id="cmb:CSW64_13385"/>
<dbReference type="InterPro" id="IPR039426">
    <property type="entry name" value="TonB-dep_rcpt-like"/>
</dbReference>
<keyword evidence="3 10" id="KW-1134">Transmembrane beta strand</keyword>
<evidence type="ECO:0000313" key="15">
    <source>
        <dbReference type="Proteomes" id="UP000228945"/>
    </source>
</evidence>
<dbReference type="InterPro" id="IPR000531">
    <property type="entry name" value="Beta-barrel_TonB"/>
</dbReference>
<dbReference type="Proteomes" id="UP000228945">
    <property type="component" value="Chromosome"/>
</dbReference>
<dbReference type="GO" id="GO:0006826">
    <property type="term" value="P:iron ion transport"/>
    <property type="evidence" value="ECO:0007669"/>
    <property type="project" value="UniProtKB-KW"/>
</dbReference>
<evidence type="ECO:0000256" key="4">
    <source>
        <dbReference type="ARBA" id="ARBA00022496"/>
    </source>
</evidence>
<dbReference type="OrthoDB" id="7051241at2"/>
<evidence type="ECO:0000256" key="3">
    <source>
        <dbReference type="ARBA" id="ARBA00022452"/>
    </source>
</evidence>
<evidence type="ECO:0000256" key="11">
    <source>
        <dbReference type="RuleBase" id="RU003357"/>
    </source>
</evidence>
<keyword evidence="7 11" id="KW-0798">TonB box</keyword>
<evidence type="ECO:0000256" key="12">
    <source>
        <dbReference type="SAM" id="SignalP"/>
    </source>
</evidence>
<dbReference type="Gene3D" id="2.40.170.20">
    <property type="entry name" value="TonB-dependent receptor, beta-barrel domain"/>
    <property type="match status" value="1"/>
</dbReference>
<reference evidence="14 15" key="1">
    <citation type="submission" date="2017-10" db="EMBL/GenBank/DDBJ databases">
        <title>Genome sequence of Caulobacter mirabilis FWC38.</title>
        <authorList>
            <person name="Fiebig A."/>
            <person name="Crosson S."/>
        </authorList>
    </citation>
    <scope>NUCLEOTIDE SEQUENCE [LARGE SCALE GENOMIC DNA]</scope>
    <source>
        <strain evidence="14 15">FWC 38</strain>
    </source>
</reference>
<dbReference type="EMBL" id="CP024201">
    <property type="protein sequence ID" value="ATQ43337.1"/>
    <property type="molecule type" value="Genomic_DNA"/>
</dbReference>
<dbReference type="PANTHER" id="PTHR47234">
    <property type="match status" value="1"/>
</dbReference>
<dbReference type="InterPro" id="IPR037066">
    <property type="entry name" value="Plug_dom_sf"/>
</dbReference>
<keyword evidence="8 10" id="KW-0472">Membrane</keyword>
<keyword evidence="14" id="KW-0675">Receptor</keyword>
<organism evidence="14 15">
    <name type="scientific">Caulobacter mirabilis</name>
    <dbReference type="NCBI Taxonomy" id="69666"/>
    <lineage>
        <taxon>Bacteria</taxon>
        <taxon>Pseudomonadati</taxon>
        <taxon>Pseudomonadota</taxon>
        <taxon>Alphaproteobacteria</taxon>
        <taxon>Caulobacterales</taxon>
        <taxon>Caulobacteraceae</taxon>
        <taxon>Caulobacter</taxon>
    </lineage>
</organism>
<dbReference type="Gene3D" id="2.170.130.10">
    <property type="entry name" value="TonB-dependent receptor, plug domain"/>
    <property type="match status" value="1"/>
</dbReference>
<sequence length="1031" mass="112506">MNKGYRGALRLALAGSAACGALLFASVSWAQAVAIDVPAQPLAEALRELGKETGVNILFSPQSVADRRAVAVKGNYTPLEAARRLAAQANLEVVEDGSGAIIVRPRSAQAQPSEGASVDQGSEVAELVVTGSRLRRTTFDAPTPMVDLDRSDLLESGYTDLGEALTDLPGVDIGVNLSTSQSAVQDNGLSTVSLRSLGQNRTLTLIDGRRTVSNAGNKNAVSLSSIPEFFVDRVEIITGGASAVYGSDAVSGVVNIITESKLEGVRARAVAGITEHGGGSTTEYSVGAGRRFFDDRLYVMASATVETQNILRARDRKWAQRSVLFNPATNSVTVPDLSSTTPGGRYRTNAFFYDDTGLRTNFVTAVNGYDTRLNGTLIAPADYATGALKVTYDVTDNLRIWGQFLASRVETNSVREPYGPTSTTTFGVNDEFTVGNIARNNPYVPTAIFASSTSSISWRRRMMEVGEMEIYNRRTTLRGWVGVEGTVFGGWDWHLTYGYGEYDGYQSRNNGINLQNLKFSLDAERVGTEIRCRDATARANGCVALNPFGVGSITPEMANYIRANAWYRPQNRLDTVEGYITGELFELPAGPVDVAVGFEMRREKTRTLTDEVTEAGVSNFAYIPRYRGLIEAKEAFVEVAVPLVRDMPFAHRLEVEGAVRVADYNLKNVGTTLSYRAGLQWAPIEDVTVRAAWSRAQRAPDTTELYSPPRDDFDDVVDICNGVTATTTGVIAQNCRANTGIAAAIALNGVFTQDDDNINAPNGGNPNLKEETADTLTVGFVVRPRFAPGLDFSLDYYNIKVKDSISSLSNRQQLLECYQANVPTASNPFCSVIIRDAEGQLVKIFNLQDNLNELRASGVDVALRYRFDLERFRFPGDFTFKVNYSHRLELEQEYDGIQGVETSKWLGEVGTSEHEGRASLAWRHKNWNLQWTANYIGEAVDSNTRVEAAKAAGIANPLYLNVDAYWRNDLAVKFYPMTSNKDLRLFGTIKNVFDNNGPFLPSGTDSGSAYNYSAVYGVAGRAYTLGLQLAF</sequence>
<evidence type="ECO:0000256" key="6">
    <source>
        <dbReference type="ARBA" id="ARBA00023004"/>
    </source>
</evidence>
<dbReference type="RefSeq" id="WP_099622588.1">
    <property type="nucleotide sequence ID" value="NZ_CP024201.1"/>
</dbReference>
<dbReference type="SUPFAM" id="SSF56935">
    <property type="entry name" value="Porins"/>
    <property type="match status" value="1"/>
</dbReference>
<dbReference type="GO" id="GO:0009279">
    <property type="term" value="C:cell outer membrane"/>
    <property type="evidence" value="ECO:0007669"/>
    <property type="project" value="UniProtKB-SubCell"/>
</dbReference>
<evidence type="ECO:0000313" key="14">
    <source>
        <dbReference type="EMBL" id="ATQ43337.1"/>
    </source>
</evidence>
<feature type="signal peptide" evidence="12">
    <location>
        <begin position="1"/>
        <end position="30"/>
    </location>
</feature>
<dbReference type="SMART" id="SM00965">
    <property type="entry name" value="STN"/>
    <property type="match status" value="1"/>
</dbReference>
<gene>
    <name evidence="14" type="ORF">CSW64_13385</name>
</gene>
<evidence type="ECO:0000256" key="5">
    <source>
        <dbReference type="ARBA" id="ARBA00022692"/>
    </source>
</evidence>
<dbReference type="InterPro" id="IPR012910">
    <property type="entry name" value="Plug_dom"/>
</dbReference>
<evidence type="ECO:0000259" key="13">
    <source>
        <dbReference type="SMART" id="SM00965"/>
    </source>
</evidence>
<dbReference type="PROSITE" id="PS52016">
    <property type="entry name" value="TONB_DEPENDENT_REC_3"/>
    <property type="match status" value="1"/>
</dbReference>
<keyword evidence="12" id="KW-0732">Signal</keyword>
<proteinExistence type="inferred from homology"/>
<evidence type="ECO:0000256" key="10">
    <source>
        <dbReference type="PROSITE-ProRule" id="PRU01360"/>
    </source>
</evidence>
<accession>A0A2D2AZH5</accession>
<keyword evidence="6" id="KW-0408">Iron</keyword>
<keyword evidence="15" id="KW-1185">Reference proteome</keyword>
<keyword evidence="4" id="KW-0406">Ion transport</keyword>